<feature type="compositionally biased region" description="Low complexity" evidence="1">
    <location>
        <begin position="275"/>
        <end position="288"/>
    </location>
</feature>
<accession>A0A132PM96</accession>
<dbReference type="EMBL" id="LGTW01000008">
    <property type="protein sequence ID" value="KWX23460.1"/>
    <property type="molecule type" value="Genomic_DNA"/>
</dbReference>
<reference evidence="3 4" key="1">
    <citation type="submission" date="2015-07" db="EMBL/GenBank/DDBJ databases">
        <title>A draft genome sequence of Mycobacterium wolinskyi.</title>
        <authorList>
            <person name="de Man T.J."/>
            <person name="Perry K.A."/>
            <person name="Coulliette A.D."/>
            <person name="Jensen B."/>
            <person name="Toney N.C."/>
            <person name="Limbago B.M."/>
            <person name="Noble-Wang J."/>
        </authorList>
    </citation>
    <scope>NUCLEOTIDE SEQUENCE [LARGE SCALE GENOMIC DNA]</scope>
    <source>
        <strain evidence="3 4">CDC_01</strain>
    </source>
</reference>
<feature type="region of interest" description="Disordered" evidence="1">
    <location>
        <begin position="250"/>
        <end position="310"/>
    </location>
</feature>
<proteinExistence type="predicted"/>
<feature type="region of interest" description="Disordered" evidence="1">
    <location>
        <begin position="373"/>
        <end position="455"/>
    </location>
</feature>
<evidence type="ECO:0000313" key="3">
    <source>
        <dbReference type="EMBL" id="KWX23460.1"/>
    </source>
</evidence>
<feature type="compositionally biased region" description="Basic and acidic residues" evidence="1">
    <location>
        <begin position="405"/>
        <end position="419"/>
    </location>
</feature>
<dbReference type="Pfam" id="PF18879">
    <property type="entry name" value="EspA_EspE"/>
    <property type="match status" value="1"/>
</dbReference>
<dbReference type="STRING" id="59750.AWC31_09020"/>
<evidence type="ECO:0000313" key="4">
    <source>
        <dbReference type="Proteomes" id="UP000070612"/>
    </source>
</evidence>
<comment type="caution">
    <text evidence="3">The sequence shown here is derived from an EMBL/GenBank/DDBJ whole genome shotgun (WGS) entry which is preliminary data.</text>
</comment>
<dbReference type="InterPro" id="IPR043796">
    <property type="entry name" value="ESX-1_EspA/EspE-like"/>
</dbReference>
<organism evidence="3 4">
    <name type="scientific">Mycolicibacterium wolinskyi</name>
    <dbReference type="NCBI Taxonomy" id="59750"/>
    <lineage>
        <taxon>Bacteria</taxon>
        <taxon>Bacillati</taxon>
        <taxon>Actinomycetota</taxon>
        <taxon>Actinomycetes</taxon>
        <taxon>Mycobacteriales</taxon>
        <taxon>Mycobacteriaceae</taxon>
        <taxon>Mycolicibacterium</taxon>
    </lineage>
</organism>
<dbReference type="PATRIC" id="fig|59750.3.peg.6975"/>
<feature type="domain" description="ESX-1 secretion-associated protein EspA/EspE-like" evidence="2">
    <location>
        <begin position="93"/>
        <end position="175"/>
    </location>
</feature>
<gene>
    <name evidence="3" type="ORF">AFM11_14335</name>
</gene>
<protein>
    <recommendedName>
        <fullName evidence="2">ESX-1 secretion-associated protein EspA/EspE-like domain-containing protein</fullName>
    </recommendedName>
</protein>
<feature type="compositionally biased region" description="Acidic residues" evidence="1">
    <location>
        <begin position="254"/>
        <end position="267"/>
    </location>
</feature>
<dbReference type="RefSeq" id="WP_067849792.1">
    <property type="nucleotide sequence ID" value="NZ_LGTW01000008.1"/>
</dbReference>
<evidence type="ECO:0000256" key="1">
    <source>
        <dbReference type="SAM" id="MobiDB-lite"/>
    </source>
</evidence>
<evidence type="ECO:0000259" key="2">
    <source>
        <dbReference type="Pfam" id="PF18879"/>
    </source>
</evidence>
<keyword evidence="4" id="KW-1185">Reference proteome</keyword>
<name>A0A132PM96_9MYCO</name>
<dbReference type="AlphaFoldDB" id="A0A132PM96"/>
<sequence>MGMLSDVADFGKDVIDDREKWADRFKKVGDFIERNAKGDKLERVAKAGRKLADFSKKFTDFFESRLGNRLVKAAKSPILAAGQHVIDGMKLTTGLGDPESGSRFGQGAERLGDAGQTLTAAFPSADWDSSGSNTYTGRNNEQVSRTQTMIGADQLVASVLSREAQQIAATRDNLDSQSDWLGDMSLITMATGCIPYVGKAAQIAAEVAMVSKAVGESTNQLMSMQDNASANAAEVRGAVSQYEAIADTAQATGGDEEFEPTDDDEVSSEARTEADAAAGSAAVPTAGSPTGGGGAPAPQQASMRATPSVPAGMPAGAGAVAPPGAMGGDVAGVFGAVLGSVMGPIGGLLGGVMQAAGQAAQAATQAATQAAQVASQAAGQSPDPAALAETDDKRDENSEDDGEGKEEKPRDDGQDREAAQTDGESDAEGPDEAGPGGNTAGEGEEGAAKTLPPDLAEASAEITGAGPAPVHISADFEQSQLRMPAAATLERGIPGSASAIDT</sequence>
<dbReference type="Proteomes" id="UP000070612">
    <property type="component" value="Unassembled WGS sequence"/>
</dbReference>